<dbReference type="InterPro" id="IPR023346">
    <property type="entry name" value="Lysozyme-like_dom_sf"/>
</dbReference>
<feature type="compositionally biased region" description="Polar residues" evidence="3">
    <location>
        <begin position="368"/>
        <end position="377"/>
    </location>
</feature>
<dbReference type="CDD" id="cd13925">
    <property type="entry name" value="RPF"/>
    <property type="match status" value="1"/>
</dbReference>
<feature type="compositionally biased region" description="Gly residues" evidence="3">
    <location>
        <begin position="269"/>
        <end position="284"/>
    </location>
</feature>
<reference evidence="6 7" key="1">
    <citation type="submission" date="2020-07" db="EMBL/GenBank/DDBJ databases">
        <title>Sequencing the genomes of 1000 actinobacteria strains.</title>
        <authorList>
            <person name="Klenk H.-P."/>
        </authorList>
    </citation>
    <scope>NUCLEOTIDE SEQUENCE [LARGE SCALE GENOMIC DNA]</scope>
    <source>
        <strain evidence="6 7">DSM 44749</strain>
    </source>
</reference>
<dbReference type="InterPro" id="IPR010618">
    <property type="entry name" value="RPF"/>
</dbReference>
<evidence type="ECO:0000313" key="7">
    <source>
        <dbReference type="Proteomes" id="UP000549695"/>
    </source>
</evidence>
<keyword evidence="7" id="KW-1185">Reference proteome</keyword>
<feature type="domain" description="Putative collagen-binding" evidence="5">
    <location>
        <begin position="69"/>
        <end position="143"/>
    </location>
</feature>
<name>A0A852W6B9_PSEA5</name>
<feature type="domain" description="Resuscitation-promoting factor core lysozyme-like" evidence="4">
    <location>
        <begin position="358"/>
        <end position="433"/>
    </location>
</feature>
<dbReference type="SUPFAM" id="SSF53955">
    <property type="entry name" value="Lysozyme-like"/>
    <property type="match status" value="1"/>
</dbReference>
<dbReference type="AlphaFoldDB" id="A0A852W6B9"/>
<accession>A0A852W6B9</accession>
<evidence type="ECO:0000259" key="5">
    <source>
        <dbReference type="Pfam" id="PF12904"/>
    </source>
</evidence>
<evidence type="ECO:0000259" key="4">
    <source>
        <dbReference type="Pfam" id="PF06737"/>
    </source>
</evidence>
<dbReference type="Pfam" id="PF06737">
    <property type="entry name" value="Transglycosylas"/>
    <property type="match status" value="1"/>
</dbReference>
<dbReference type="RefSeq" id="WP_179762029.1">
    <property type="nucleotide sequence ID" value="NZ_BAAAJZ010000003.1"/>
</dbReference>
<evidence type="ECO:0000256" key="1">
    <source>
        <dbReference type="ARBA" id="ARBA00010830"/>
    </source>
</evidence>
<sequence>MDTWFSRRTTSVLGAVALVAGTLVGGQLAVGAVLDRGALADAVPRTSLSPYSDGAFTVRAAAVDSRVDIAGAEDGSYVLGHTPAGSDVVLDLDLLSGDTARPWWVQPATGTTLELARLASSGIARFPAPQGPDGSLDWVLVVDDVAAGYGAPDADAVARAVGERVRSAAARAGSGRGGGADGSGSDGSAGAPDPAGASGGSDDGHGADGSGDGHGSGGDGGTGGDGGGGDDGSGSGSPSGSGGSGHPSGGSAGDGPASGSEPEDRDFRGSGGDGAPPGGNGGSSDGDDSAEDGSGGSGGDRSGGDEGRGDKGDKGDGGDEDRGNGSGGGDADAPAPAAPAPKPETKKEPAPSSSAKAADGTWDELAQCESSGDWSISTGNGYHGGLQFDKGTWSDFGGTTYAPTADGATKEQQIEIATKVRDARGGYGSWPACANKLGLPR</sequence>
<dbReference type="EMBL" id="JACCCZ010000001">
    <property type="protein sequence ID" value="NYG04040.1"/>
    <property type="molecule type" value="Genomic_DNA"/>
</dbReference>
<dbReference type="Pfam" id="PF12904">
    <property type="entry name" value="Collagen_bind_2"/>
    <property type="match status" value="1"/>
</dbReference>
<evidence type="ECO:0000313" key="6">
    <source>
        <dbReference type="EMBL" id="NYG04040.1"/>
    </source>
</evidence>
<comment type="caution">
    <text evidence="6">The sequence shown here is derived from an EMBL/GenBank/DDBJ whole genome shotgun (WGS) entry which is preliminary data.</text>
</comment>
<dbReference type="Proteomes" id="UP000549695">
    <property type="component" value="Unassembled WGS sequence"/>
</dbReference>
<evidence type="ECO:0000256" key="3">
    <source>
        <dbReference type="SAM" id="MobiDB-lite"/>
    </source>
</evidence>
<evidence type="ECO:0000256" key="2">
    <source>
        <dbReference type="ARBA" id="ARBA00022801"/>
    </source>
</evidence>
<dbReference type="InterPro" id="IPR024749">
    <property type="entry name" value="Collagen-bd_put"/>
</dbReference>
<dbReference type="GO" id="GO:0016787">
    <property type="term" value="F:hydrolase activity"/>
    <property type="evidence" value="ECO:0007669"/>
    <property type="project" value="UniProtKB-KW"/>
</dbReference>
<proteinExistence type="inferred from homology"/>
<dbReference type="GeneID" id="98054014"/>
<gene>
    <name evidence="6" type="ORF">HDA37_004325</name>
</gene>
<feature type="compositionally biased region" description="Gly residues" evidence="3">
    <location>
        <begin position="197"/>
        <end position="253"/>
    </location>
</feature>
<feature type="compositionally biased region" description="Gly residues" evidence="3">
    <location>
        <begin position="174"/>
        <end position="187"/>
    </location>
</feature>
<feature type="compositionally biased region" description="Basic and acidic residues" evidence="3">
    <location>
        <begin position="302"/>
        <end position="323"/>
    </location>
</feature>
<feature type="region of interest" description="Disordered" evidence="3">
    <location>
        <begin position="169"/>
        <end position="377"/>
    </location>
</feature>
<keyword evidence="2" id="KW-0378">Hydrolase</keyword>
<comment type="similarity">
    <text evidence="1">Belongs to the transglycosylase family. Rpf subfamily.</text>
</comment>
<dbReference type="Gene3D" id="1.10.530.10">
    <property type="match status" value="1"/>
</dbReference>
<protein>
    <submittedName>
        <fullName evidence="6">Uncharacterized protein</fullName>
    </submittedName>
</protein>
<organism evidence="6 7">
    <name type="scientific">Pseudonocardia alni</name>
    <name type="common">Amycolata alni</name>
    <dbReference type="NCBI Taxonomy" id="33907"/>
    <lineage>
        <taxon>Bacteria</taxon>
        <taxon>Bacillati</taxon>
        <taxon>Actinomycetota</taxon>
        <taxon>Actinomycetes</taxon>
        <taxon>Pseudonocardiales</taxon>
        <taxon>Pseudonocardiaceae</taxon>
        <taxon>Pseudonocardia</taxon>
    </lineage>
</organism>